<dbReference type="InterPro" id="IPR018652">
    <property type="entry name" value="DUF2082_NA-bd_Znr"/>
</dbReference>
<proteinExistence type="predicted"/>
<evidence type="ECO:0008006" key="2">
    <source>
        <dbReference type="Google" id="ProtNLM"/>
    </source>
</evidence>
<dbReference type="AlphaFoldDB" id="A0A382SRD4"/>
<sequence length="70" mass="7994">MANENWVCPKCGHNEFEAGEIRVAGGFWSRIFDVQGKKYAAVTCIKCTYTEFYKGQKSSTLENIFDLFTN</sequence>
<dbReference type="EMBL" id="UINC01130816">
    <property type="protein sequence ID" value="SVD12122.1"/>
    <property type="molecule type" value="Genomic_DNA"/>
</dbReference>
<reference evidence="1" key="1">
    <citation type="submission" date="2018-05" db="EMBL/GenBank/DDBJ databases">
        <authorList>
            <person name="Lanie J.A."/>
            <person name="Ng W.-L."/>
            <person name="Kazmierczak K.M."/>
            <person name="Andrzejewski T.M."/>
            <person name="Davidsen T.M."/>
            <person name="Wayne K.J."/>
            <person name="Tettelin H."/>
            <person name="Glass J.I."/>
            <person name="Rusch D."/>
            <person name="Podicherti R."/>
            <person name="Tsui H.-C.T."/>
            <person name="Winkler M.E."/>
        </authorList>
    </citation>
    <scope>NUCLEOTIDE SEQUENCE</scope>
</reference>
<name>A0A382SRD4_9ZZZZ</name>
<dbReference type="Pfam" id="PF09855">
    <property type="entry name" value="Zn_ribbon_13"/>
    <property type="match status" value="1"/>
</dbReference>
<gene>
    <name evidence="1" type="ORF">METZ01_LOCUS364976</name>
</gene>
<organism evidence="1">
    <name type="scientific">marine metagenome</name>
    <dbReference type="NCBI Taxonomy" id="408172"/>
    <lineage>
        <taxon>unclassified sequences</taxon>
        <taxon>metagenomes</taxon>
        <taxon>ecological metagenomes</taxon>
    </lineage>
</organism>
<evidence type="ECO:0000313" key="1">
    <source>
        <dbReference type="EMBL" id="SVD12122.1"/>
    </source>
</evidence>
<accession>A0A382SRD4</accession>
<protein>
    <recommendedName>
        <fullName evidence="2">GTP-binding protein</fullName>
    </recommendedName>
</protein>